<organism evidence="1">
    <name type="scientific">marine metagenome</name>
    <dbReference type="NCBI Taxonomy" id="408172"/>
    <lineage>
        <taxon>unclassified sequences</taxon>
        <taxon>metagenomes</taxon>
        <taxon>ecological metagenomes</taxon>
    </lineage>
</organism>
<name>A0A382A2C3_9ZZZZ</name>
<gene>
    <name evidence="1" type="ORF">METZ01_LOCUS148393</name>
</gene>
<evidence type="ECO:0000313" key="1">
    <source>
        <dbReference type="EMBL" id="SVA95539.1"/>
    </source>
</evidence>
<evidence type="ECO:0008006" key="2">
    <source>
        <dbReference type="Google" id="ProtNLM"/>
    </source>
</evidence>
<dbReference type="EMBL" id="UINC01023585">
    <property type="protein sequence ID" value="SVA95539.1"/>
    <property type="molecule type" value="Genomic_DNA"/>
</dbReference>
<dbReference type="AlphaFoldDB" id="A0A382A2C3"/>
<sequence>MDGWKPNNRLLIKSVHSGLCLPVIQHQFNPIMVLVFRHPGNIISSCLDLRIDDANRDIFNRSELKGFLKEYENEINQLNDPLSFMGLQIGIFYTLWETELKNQQNLITTSHEDLCEDTVEKYHSFFNRLNLDWTQSIQDLILKMNQPGDGFKTYRIAKDLKNKWKKKLNRDQIIKIQKGYSILPVKHYEEFKI</sequence>
<dbReference type="Gene3D" id="3.40.50.300">
    <property type="entry name" value="P-loop containing nucleotide triphosphate hydrolases"/>
    <property type="match status" value="1"/>
</dbReference>
<dbReference type="SUPFAM" id="SSF52540">
    <property type="entry name" value="P-loop containing nucleoside triphosphate hydrolases"/>
    <property type="match status" value="1"/>
</dbReference>
<dbReference type="InterPro" id="IPR027417">
    <property type="entry name" value="P-loop_NTPase"/>
</dbReference>
<protein>
    <recommendedName>
        <fullName evidence="2">Sulfotransferase domain-containing protein</fullName>
    </recommendedName>
</protein>
<accession>A0A382A2C3</accession>
<reference evidence="1" key="1">
    <citation type="submission" date="2018-05" db="EMBL/GenBank/DDBJ databases">
        <authorList>
            <person name="Lanie J.A."/>
            <person name="Ng W.-L."/>
            <person name="Kazmierczak K.M."/>
            <person name="Andrzejewski T.M."/>
            <person name="Davidsen T.M."/>
            <person name="Wayne K.J."/>
            <person name="Tettelin H."/>
            <person name="Glass J.I."/>
            <person name="Rusch D."/>
            <person name="Podicherti R."/>
            <person name="Tsui H.-C.T."/>
            <person name="Winkler M.E."/>
        </authorList>
    </citation>
    <scope>NUCLEOTIDE SEQUENCE</scope>
</reference>
<proteinExistence type="predicted"/>